<evidence type="ECO:0000313" key="2">
    <source>
        <dbReference type="Proteomes" id="UP000789405"/>
    </source>
</evidence>
<gene>
    <name evidence="1" type="ORF">DERYTH_LOCUS4653</name>
</gene>
<dbReference type="EMBL" id="CAJVPY010001815">
    <property type="protein sequence ID" value="CAG8537731.1"/>
    <property type="molecule type" value="Genomic_DNA"/>
</dbReference>
<keyword evidence="2" id="KW-1185">Reference proteome</keyword>
<feature type="non-terminal residue" evidence="1">
    <location>
        <position position="1"/>
    </location>
</feature>
<protein>
    <submittedName>
        <fullName evidence="1">21523_t:CDS:1</fullName>
    </submittedName>
</protein>
<sequence>ATKFKCNDNLNLIISPDPPIPSESLTLSASGTVKNDVEDGIVDADIQVFNKNNILNDSFLGGESMFTAKKGEQFNATLDISPLPDNFKIVMTVTASDVDGNIFGCAKKTFDFSNKN</sequence>
<name>A0A9N9FJ43_9GLOM</name>
<comment type="caution">
    <text evidence="1">The sequence shown here is derived from an EMBL/GenBank/DDBJ whole genome shotgun (WGS) entry which is preliminary data.</text>
</comment>
<reference evidence="1" key="1">
    <citation type="submission" date="2021-06" db="EMBL/GenBank/DDBJ databases">
        <authorList>
            <person name="Kallberg Y."/>
            <person name="Tangrot J."/>
            <person name="Rosling A."/>
        </authorList>
    </citation>
    <scope>NUCLEOTIDE SEQUENCE</scope>
    <source>
        <strain evidence="1">MA453B</strain>
    </source>
</reference>
<accession>A0A9N9FJ43</accession>
<dbReference type="OrthoDB" id="2315521at2759"/>
<dbReference type="AlphaFoldDB" id="A0A9N9FJ43"/>
<dbReference type="Proteomes" id="UP000789405">
    <property type="component" value="Unassembled WGS sequence"/>
</dbReference>
<proteinExistence type="predicted"/>
<organism evidence="1 2">
    <name type="scientific">Dentiscutata erythropus</name>
    <dbReference type="NCBI Taxonomy" id="1348616"/>
    <lineage>
        <taxon>Eukaryota</taxon>
        <taxon>Fungi</taxon>
        <taxon>Fungi incertae sedis</taxon>
        <taxon>Mucoromycota</taxon>
        <taxon>Glomeromycotina</taxon>
        <taxon>Glomeromycetes</taxon>
        <taxon>Diversisporales</taxon>
        <taxon>Gigasporaceae</taxon>
        <taxon>Dentiscutata</taxon>
    </lineage>
</organism>
<evidence type="ECO:0000313" key="1">
    <source>
        <dbReference type="EMBL" id="CAG8537731.1"/>
    </source>
</evidence>